<protein>
    <submittedName>
        <fullName evidence="3">Reverse transcriptase domain, reverse transcriptase zinc-binding domain protein</fullName>
    </submittedName>
</protein>
<evidence type="ECO:0000256" key="1">
    <source>
        <dbReference type="SAM" id="MobiDB-lite"/>
    </source>
</evidence>
<dbReference type="SUPFAM" id="SSF56672">
    <property type="entry name" value="DNA/RNA polymerases"/>
    <property type="match status" value="1"/>
</dbReference>
<dbReference type="InterPro" id="IPR043502">
    <property type="entry name" value="DNA/RNA_pol_sf"/>
</dbReference>
<accession>A0ABQ5D6T9</accession>
<dbReference type="PANTHER" id="PTHR33116:SF84">
    <property type="entry name" value="RNA-DIRECTED DNA POLYMERASE"/>
    <property type="match status" value="1"/>
</dbReference>
<dbReference type="PROSITE" id="PS50878">
    <property type="entry name" value="RT_POL"/>
    <property type="match status" value="1"/>
</dbReference>
<evidence type="ECO:0000259" key="2">
    <source>
        <dbReference type="PROSITE" id="PS50878"/>
    </source>
</evidence>
<dbReference type="InterPro" id="IPR000477">
    <property type="entry name" value="RT_dom"/>
</dbReference>
<dbReference type="EMBL" id="BQNB010015014">
    <property type="protein sequence ID" value="GJT35016.1"/>
    <property type="molecule type" value="Genomic_DNA"/>
</dbReference>
<feature type="domain" description="Reverse transcriptase" evidence="2">
    <location>
        <begin position="26"/>
        <end position="305"/>
    </location>
</feature>
<dbReference type="CDD" id="cd01650">
    <property type="entry name" value="RT_nLTR_like"/>
    <property type="match status" value="1"/>
</dbReference>
<feature type="compositionally biased region" description="Polar residues" evidence="1">
    <location>
        <begin position="528"/>
        <end position="538"/>
    </location>
</feature>
<comment type="caution">
    <text evidence="3">The sequence shown here is derived from an EMBL/GenBank/DDBJ whole genome shotgun (WGS) entry which is preliminary data.</text>
</comment>
<dbReference type="Proteomes" id="UP001151760">
    <property type="component" value="Unassembled WGS sequence"/>
</dbReference>
<sequence length="656" mass="75341">MDGYTSAFFKKGWDVVGQDVCRAVHDFFVNGKLLKEVNHTFLALIPKVTTPINVSDYRPISCCNVIYKCISKILTNRIIAGIKEVVSENQSAFVPGRRISDNILITQELMHNYHRDRGPPRCAFKVDIQKAYDTVNWRFLGFVLKCFGFHQTMINWVMACVKSPSYSICINGDIHGYFKGKRGLRQGDPLSPYLFTLVMEVLTLILQRRVRLSDSFRFHKHCEELRIINVCFADDLFIFARGDVESAKVVMDSLNEFKLVSGLVPSIPKSTVYFCNVINHVKSAILNVMPFSEGTLPVKYLGVPLISSRLLNRDCKILVEKARNRIRDWKNKSLSFAGRLQLCNSVISSMQVYWASVLSIPFGIIDDIQQLIRGFLWCNGEYKRGKSKVSWDVICLPKSEGGLGIRCLKVFNGALMATHIWNIVTNKDSLWVRWIHMYKLKDRTFWDVRPKASMSWGWRKLLQLREVVKPFLWKQVTEHLMARSGTDLKMAKLLASAAICQKWGCYRLVSRATVIENKELLSPKKQGHNQSFSSTSALPQEFEMGESSRKTSLERHEEQIEEILNHLDELSLDRIEHIEDKIEGLGKGRVIIQQDFDNLEAELQKAHARIVKLQRKQMGNNNKIALARFRISNLEQIIEEIKFCHQSDKESLSDAI</sequence>
<evidence type="ECO:0000313" key="4">
    <source>
        <dbReference type="Proteomes" id="UP001151760"/>
    </source>
</evidence>
<proteinExistence type="predicted"/>
<feature type="region of interest" description="Disordered" evidence="1">
    <location>
        <begin position="525"/>
        <end position="555"/>
    </location>
</feature>
<keyword evidence="4" id="KW-1185">Reference proteome</keyword>
<feature type="compositionally biased region" description="Basic and acidic residues" evidence="1">
    <location>
        <begin position="546"/>
        <end position="555"/>
    </location>
</feature>
<dbReference type="Pfam" id="PF00078">
    <property type="entry name" value="RVT_1"/>
    <property type="match status" value="1"/>
</dbReference>
<keyword evidence="3" id="KW-0548">Nucleotidyltransferase</keyword>
<reference evidence="3" key="1">
    <citation type="journal article" date="2022" name="Int. J. Mol. Sci.">
        <title>Draft Genome of Tanacetum Coccineum: Genomic Comparison of Closely Related Tanacetum-Family Plants.</title>
        <authorList>
            <person name="Yamashiro T."/>
            <person name="Shiraishi A."/>
            <person name="Nakayama K."/>
            <person name="Satake H."/>
        </authorList>
    </citation>
    <scope>NUCLEOTIDE SEQUENCE</scope>
</reference>
<keyword evidence="3" id="KW-0695">RNA-directed DNA polymerase</keyword>
<dbReference type="PANTHER" id="PTHR33116">
    <property type="entry name" value="REVERSE TRANSCRIPTASE ZINC-BINDING DOMAIN-CONTAINING PROTEIN-RELATED-RELATED"/>
    <property type="match status" value="1"/>
</dbReference>
<reference evidence="3" key="2">
    <citation type="submission" date="2022-01" db="EMBL/GenBank/DDBJ databases">
        <authorList>
            <person name="Yamashiro T."/>
            <person name="Shiraishi A."/>
            <person name="Satake H."/>
            <person name="Nakayama K."/>
        </authorList>
    </citation>
    <scope>NUCLEOTIDE SEQUENCE</scope>
</reference>
<organism evidence="3 4">
    <name type="scientific">Tanacetum coccineum</name>
    <dbReference type="NCBI Taxonomy" id="301880"/>
    <lineage>
        <taxon>Eukaryota</taxon>
        <taxon>Viridiplantae</taxon>
        <taxon>Streptophyta</taxon>
        <taxon>Embryophyta</taxon>
        <taxon>Tracheophyta</taxon>
        <taxon>Spermatophyta</taxon>
        <taxon>Magnoliopsida</taxon>
        <taxon>eudicotyledons</taxon>
        <taxon>Gunneridae</taxon>
        <taxon>Pentapetalae</taxon>
        <taxon>asterids</taxon>
        <taxon>campanulids</taxon>
        <taxon>Asterales</taxon>
        <taxon>Asteraceae</taxon>
        <taxon>Asteroideae</taxon>
        <taxon>Anthemideae</taxon>
        <taxon>Anthemidinae</taxon>
        <taxon>Tanacetum</taxon>
    </lineage>
</organism>
<dbReference type="GO" id="GO:0003964">
    <property type="term" value="F:RNA-directed DNA polymerase activity"/>
    <property type="evidence" value="ECO:0007669"/>
    <property type="project" value="UniProtKB-KW"/>
</dbReference>
<name>A0ABQ5D6T9_9ASTR</name>
<gene>
    <name evidence="3" type="ORF">Tco_0925435</name>
</gene>
<evidence type="ECO:0000313" key="3">
    <source>
        <dbReference type="EMBL" id="GJT35016.1"/>
    </source>
</evidence>
<keyword evidence="3" id="KW-0808">Transferase</keyword>